<evidence type="ECO:0000256" key="2">
    <source>
        <dbReference type="SAM" id="SignalP"/>
    </source>
</evidence>
<proteinExistence type="predicted"/>
<gene>
    <name evidence="3" type="ORF">WG66_14552</name>
</gene>
<accession>A0A0W0F8U1</accession>
<feature type="region of interest" description="Disordered" evidence="1">
    <location>
        <begin position="83"/>
        <end position="103"/>
    </location>
</feature>
<keyword evidence="2" id="KW-0732">Signal</keyword>
<organism evidence="3 4">
    <name type="scientific">Moniliophthora roreri</name>
    <name type="common">Frosty pod rot fungus</name>
    <name type="synonym">Monilia roreri</name>
    <dbReference type="NCBI Taxonomy" id="221103"/>
    <lineage>
        <taxon>Eukaryota</taxon>
        <taxon>Fungi</taxon>
        <taxon>Dikarya</taxon>
        <taxon>Basidiomycota</taxon>
        <taxon>Agaricomycotina</taxon>
        <taxon>Agaricomycetes</taxon>
        <taxon>Agaricomycetidae</taxon>
        <taxon>Agaricales</taxon>
        <taxon>Marasmiineae</taxon>
        <taxon>Marasmiaceae</taxon>
        <taxon>Moniliophthora</taxon>
    </lineage>
</organism>
<comment type="caution">
    <text evidence="3">The sequence shown here is derived from an EMBL/GenBank/DDBJ whole genome shotgun (WGS) entry which is preliminary data.</text>
</comment>
<sequence length="169" mass="18961">MIPLSLLLLLLQAFLRPLSARTILSLPEDTYAFPKYKVAFLNNLPVLNETAHRWITEGLQGGEAEFLEQSWDMDSSESIPNLKEIDSGESVSPTAPKSKATSYSLEHMRMGPRDSYLCYIPAPLDLPPPSSEENEHTQPDEVTTAHSWSLLQELSGICLYVRYVDPLLL</sequence>
<evidence type="ECO:0000256" key="1">
    <source>
        <dbReference type="SAM" id="MobiDB-lite"/>
    </source>
</evidence>
<feature type="compositionally biased region" description="Polar residues" evidence="1">
    <location>
        <begin position="89"/>
        <end position="103"/>
    </location>
</feature>
<reference evidence="3 4" key="1">
    <citation type="submission" date="2015-12" db="EMBL/GenBank/DDBJ databases">
        <title>Draft genome sequence of Moniliophthora roreri, the causal agent of frosty pod rot of cacao.</title>
        <authorList>
            <person name="Aime M.C."/>
            <person name="Diaz-Valderrama J.R."/>
            <person name="Kijpornyongpan T."/>
            <person name="Phillips-Mora W."/>
        </authorList>
    </citation>
    <scope>NUCLEOTIDE SEQUENCE [LARGE SCALE GENOMIC DNA]</scope>
    <source>
        <strain evidence="3 4">MCA 2952</strain>
    </source>
</reference>
<feature type="chain" id="PRO_5006901494" evidence="2">
    <location>
        <begin position="21"/>
        <end position="169"/>
    </location>
</feature>
<protein>
    <submittedName>
        <fullName evidence="3">Uncharacterized protein</fullName>
    </submittedName>
</protein>
<dbReference type="EMBL" id="LATX01002203">
    <property type="protein sequence ID" value="KTB32749.1"/>
    <property type="molecule type" value="Genomic_DNA"/>
</dbReference>
<dbReference type="AlphaFoldDB" id="A0A0W0F8U1"/>
<feature type="signal peptide" evidence="2">
    <location>
        <begin position="1"/>
        <end position="20"/>
    </location>
</feature>
<evidence type="ECO:0000313" key="4">
    <source>
        <dbReference type="Proteomes" id="UP000054988"/>
    </source>
</evidence>
<dbReference type="Proteomes" id="UP000054988">
    <property type="component" value="Unassembled WGS sequence"/>
</dbReference>
<name>A0A0W0F8U1_MONRR</name>
<evidence type="ECO:0000313" key="3">
    <source>
        <dbReference type="EMBL" id="KTB32749.1"/>
    </source>
</evidence>